<keyword evidence="2" id="KW-0812">Transmembrane</keyword>
<evidence type="ECO:0008006" key="6">
    <source>
        <dbReference type="Google" id="ProtNLM"/>
    </source>
</evidence>
<keyword evidence="3" id="KW-0732">Signal</keyword>
<evidence type="ECO:0000256" key="2">
    <source>
        <dbReference type="SAM" id="Phobius"/>
    </source>
</evidence>
<protein>
    <recommendedName>
        <fullName evidence="6">LPXTG-domain-containing protein</fullName>
    </recommendedName>
</protein>
<keyword evidence="2" id="KW-1133">Transmembrane helix</keyword>
<comment type="caution">
    <text evidence="4">The sequence shown here is derived from an EMBL/GenBank/DDBJ whole genome shotgun (WGS) entry which is preliminary data.</text>
</comment>
<proteinExistence type="predicted"/>
<dbReference type="EMBL" id="JAULSO010000003">
    <property type="protein sequence ID" value="KAK3685419.1"/>
    <property type="molecule type" value="Genomic_DNA"/>
</dbReference>
<evidence type="ECO:0000256" key="1">
    <source>
        <dbReference type="SAM" id="MobiDB-lite"/>
    </source>
</evidence>
<reference evidence="4" key="1">
    <citation type="journal article" date="2023" name="Mol. Phylogenet. Evol.">
        <title>Genome-scale phylogeny and comparative genomics of the fungal order Sordariales.</title>
        <authorList>
            <person name="Hensen N."/>
            <person name="Bonometti L."/>
            <person name="Westerberg I."/>
            <person name="Brannstrom I.O."/>
            <person name="Guillou S."/>
            <person name="Cros-Aarteil S."/>
            <person name="Calhoun S."/>
            <person name="Haridas S."/>
            <person name="Kuo A."/>
            <person name="Mondo S."/>
            <person name="Pangilinan J."/>
            <person name="Riley R."/>
            <person name="LaButti K."/>
            <person name="Andreopoulos B."/>
            <person name="Lipzen A."/>
            <person name="Chen C."/>
            <person name="Yan M."/>
            <person name="Daum C."/>
            <person name="Ng V."/>
            <person name="Clum A."/>
            <person name="Steindorff A."/>
            <person name="Ohm R.A."/>
            <person name="Martin F."/>
            <person name="Silar P."/>
            <person name="Natvig D.O."/>
            <person name="Lalanne C."/>
            <person name="Gautier V."/>
            <person name="Ament-Velasquez S.L."/>
            <person name="Kruys A."/>
            <person name="Hutchinson M.I."/>
            <person name="Powell A.J."/>
            <person name="Barry K."/>
            <person name="Miller A.N."/>
            <person name="Grigoriev I.V."/>
            <person name="Debuchy R."/>
            <person name="Gladieux P."/>
            <person name="Hiltunen Thoren M."/>
            <person name="Johannesson H."/>
        </authorList>
    </citation>
    <scope>NUCLEOTIDE SEQUENCE</scope>
    <source>
        <strain evidence="4">CBS 314.62</strain>
    </source>
</reference>
<feature type="transmembrane region" description="Helical" evidence="2">
    <location>
        <begin position="240"/>
        <end position="261"/>
    </location>
</feature>
<feature type="chain" id="PRO_5042075601" description="LPXTG-domain-containing protein" evidence="3">
    <location>
        <begin position="29"/>
        <end position="520"/>
    </location>
</feature>
<feature type="region of interest" description="Disordered" evidence="1">
    <location>
        <begin position="431"/>
        <end position="453"/>
    </location>
</feature>
<sequence>MAPLCTSPTRSLRLTLLSLFLISHLASALQVTPNSPCASVCVDAPGLDISDPNSSNTRNSDIICQDAQFDSPKGTKWKDCMTCLQNSTFSQGKENDQMWFLYNLRYTVSYCVFPFPNATDVEDSPCRTSTACGPLKDSMQHDVLQPSNMTTFSYCSVSDGEASHKIDYDKCVPCVSAEGTTTYLANYFVALEAGCQQQPALGKTITLNDTVFSDHVISIVDPLTLLKNDEPKPAMPATTIIGIVVAAIVGVLIISAVVFVCHRKRKNRRDRANAELFRHQSNLSFQCQTHMKSPRFWPGNDEPLSAVDEMAVAESPVQFLEDPGRRSSMWKSHNTSAATGDKFWDSPYHQDSPVSQFSHSDQSAILPRKAGIASVPLHHIRTSIPQMPPSAYASPSAGTYFSPLDFQTPTSAESTRSTSALLPSHRPYIPAEHGIHGSPQPQGVNPFASPVSAATASPQLRSYGWADQKQQQPGRLSVSVPVASSPKTSRLSFAKKDIKPTGSPVESWQIQMAFAAPPKR</sequence>
<feature type="region of interest" description="Disordered" evidence="1">
    <location>
        <begin position="469"/>
        <end position="505"/>
    </location>
</feature>
<organism evidence="4 5">
    <name type="scientific">Podospora appendiculata</name>
    <dbReference type="NCBI Taxonomy" id="314037"/>
    <lineage>
        <taxon>Eukaryota</taxon>
        <taxon>Fungi</taxon>
        <taxon>Dikarya</taxon>
        <taxon>Ascomycota</taxon>
        <taxon>Pezizomycotina</taxon>
        <taxon>Sordariomycetes</taxon>
        <taxon>Sordariomycetidae</taxon>
        <taxon>Sordariales</taxon>
        <taxon>Podosporaceae</taxon>
        <taxon>Podospora</taxon>
    </lineage>
</organism>
<evidence type="ECO:0000256" key="3">
    <source>
        <dbReference type="SAM" id="SignalP"/>
    </source>
</evidence>
<feature type="signal peptide" evidence="3">
    <location>
        <begin position="1"/>
        <end position="28"/>
    </location>
</feature>
<name>A0AAE0X5Q0_9PEZI</name>
<dbReference type="AlphaFoldDB" id="A0AAE0X5Q0"/>
<evidence type="ECO:0000313" key="5">
    <source>
        <dbReference type="Proteomes" id="UP001270362"/>
    </source>
</evidence>
<reference evidence="4" key="2">
    <citation type="submission" date="2023-06" db="EMBL/GenBank/DDBJ databases">
        <authorList>
            <consortium name="Lawrence Berkeley National Laboratory"/>
            <person name="Haridas S."/>
            <person name="Hensen N."/>
            <person name="Bonometti L."/>
            <person name="Westerberg I."/>
            <person name="Brannstrom I.O."/>
            <person name="Guillou S."/>
            <person name="Cros-Aarteil S."/>
            <person name="Calhoun S."/>
            <person name="Kuo A."/>
            <person name="Mondo S."/>
            <person name="Pangilinan J."/>
            <person name="Riley R."/>
            <person name="Labutti K."/>
            <person name="Andreopoulos B."/>
            <person name="Lipzen A."/>
            <person name="Chen C."/>
            <person name="Yanf M."/>
            <person name="Daum C."/>
            <person name="Ng V."/>
            <person name="Clum A."/>
            <person name="Steindorff A."/>
            <person name="Ohm R."/>
            <person name="Martin F."/>
            <person name="Silar P."/>
            <person name="Natvig D."/>
            <person name="Lalanne C."/>
            <person name="Gautier V."/>
            <person name="Ament-Velasquez S.L."/>
            <person name="Kruys A."/>
            <person name="Hutchinson M.I."/>
            <person name="Powell A.J."/>
            <person name="Barry K."/>
            <person name="Miller A.N."/>
            <person name="Grigoriev I.V."/>
            <person name="Debuchy R."/>
            <person name="Gladieux P."/>
            <person name="Thoren M.H."/>
            <person name="Johannesson H."/>
        </authorList>
    </citation>
    <scope>NUCLEOTIDE SEQUENCE</scope>
    <source>
        <strain evidence="4">CBS 314.62</strain>
    </source>
</reference>
<dbReference type="Proteomes" id="UP001270362">
    <property type="component" value="Unassembled WGS sequence"/>
</dbReference>
<keyword evidence="5" id="KW-1185">Reference proteome</keyword>
<evidence type="ECO:0000313" key="4">
    <source>
        <dbReference type="EMBL" id="KAK3685419.1"/>
    </source>
</evidence>
<gene>
    <name evidence="4" type="ORF">B0T22DRAFT_465631</name>
</gene>
<accession>A0AAE0X5Q0</accession>
<keyword evidence="2" id="KW-0472">Membrane</keyword>